<dbReference type="PANTHER" id="PTHR10996">
    <property type="entry name" value="2-HYDROXYACID DEHYDROGENASE-RELATED"/>
    <property type="match status" value="1"/>
</dbReference>
<evidence type="ECO:0000259" key="5">
    <source>
        <dbReference type="Pfam" id="PF00389"/>
    </source>
</evidence>
<evidence type="ECO:0000259" key="6">
    <source>
        <dbReference type="Pfam" id="PF02826"/>
    </source>
</evidence>
<evidence type="ECO:0000256" key="3">
    <source>
        <dbReference type="ARBA" id="ARBA00023027"/>
    </source>
</evidence>
<evidence type="ECO:0000256" key="2">
    <source>
        <dbReference type="ARBA" id="ARBA00023002"/>
    </source>
</evidence>
<dbReference type="GO" id="GO:0051287">
    <property type="term" value="F:NAD binding"/>
    <property type="evidence" value="ECO:0007669"/>
    <property type="project" value="InterPro"/>
</dbReference>
<feature type="domain" description="D-isomer specific 2-hydroxyacid dehydrogenase NAD-binding" evidence="6">
    <location>
        <begin position="106"/>
        <end position="283"/>
    </location>
</feature>
<evidence type="ECO:0000313" key="8">
    <source>
        <dbReference type="Proteomes" id="UP000440096"/>
    </source>
</evidence>
<gene>
    <name evidence="7" type="ORF">GKO32_27015</name>
</gene>
<reference evidence="7 8" key="1">
    <citation type="submission" date="2019-11" db="EMBL/GenBank/DDBJ databases">
        <title>Draft genome of Amycolatopsis RM579.</title>
        <authorList>
            <person name="Duangmal K."/>
            <person name="Mingma R."/>
        </authorList>
    </citation>
    <scope>NUCLEOTIDE SEQUENCE [LARGE SCALE GENOMIC DNA]</scope>
    <source>
        <strain evidence="7 8">RM579</strain>
    </source>
</reference>
<protein>
    <submittedName>
        <fullName evidence="7">3-phosphoglycerate dehydrogenase</fullName>
    </submittedName>
</protein>
<dbReference type="GO" id="GO:0016618">
    <property type="term" value="F:hydroxypyruvate reductase [NAD(P)H] activity"/>
    <property type="evidence" value="ECO:0007669"/>
    <property type="project" value="TreeGrafter"/>
</dbReference>
<dbReference type="PANTHER" id="PTHR10996:SF178">
    <property type="entry name" value="2-HYDROXYACID DEHYDROGENASE YGL185C-RELATED"/>
    <property type="match status" value="1"/>
</dbReference>
<dbReference type="Gene3D" id="3.40.50.720">
    <property type="entry name" value="NAD(P)-binding Rossmann-like Domain"/>
    <property type="match status" value="2"/>
</dbReference>
<evidence type="ECO:0000256" key="1">
    <source>
        <dbReference type="ARBA" id="ARBA00005854"/>
    </source>
</evidence>
<dbReference type="SUPFAM" id="SSF52283">
    <property type="entry name" value="Formate/glycerate dehydrogenase catalytic domain-like"/>
    <property type="match status" value="1"/>
</dbReference>
<accession>A0A6N7YWY2</accession>
<proteinExistence type="inferred from homology"/>
<dbReference type="InterPro" id="IPR006139">
    <property type="entry name" value="D-isomer_2_OHA_DH_cat_dom"/>
</dbReference>
<dbReference type="EMBL" id="WMBA01000051">
    <property type="protein sequence ID" value="MTD57597.1"/>
    <property type="molecule type" value="Genomic_DNA"/>
</dbReference>
<evidence type="ECO:0000313" key="7">
    <source>
        <dbReference type="EMBL" id="MTD57597.1"/>
    </source>
</evidence>
<keyword evidence="8" id="KW-1185">Reference proteome</keyword>
<keyword evidence="2 4" id="KW-0560">Oxidoreductase</keyword>
<keyword evidence="3" id="KW-0520">NAD</keyword>
<dbReference type="Pfam" id="PF02826">
    <property type="entry name" value="2-Hacid_dh_C"/>
    <property type="match status" value="1"/>
</dbReference>
<dbReference type="InterPro" id="IPR006140">
    <property type="entry name" value="D-isomer_DH_NAD-bd"/>
</dbReference>
<dbReference type="GO" id="GO:0005829">
    <property type="term" value="C:cytosol"/>
    <property type="evidence" value="ECO:0007669"/>
    <property type="project" value="TreeGrafter"/>
</dbReference>
<dbReference type="InterPro" id="IPR029752">
    <property type="entry name" value="D-isomer_DH_CS1"/>
</dbReference>
<name>A0A6N7YWY2_9PSEU</name>
<evidence type="ECO:0000256" key="4">
    <source>
        <dbReference type="RuleBase" id="RU003719"/>
    </source>
</evidence>
<comment type="caution">
    <text evidence="7">The sequence shown here is derived from an EMBL/GenBank/DDBJ whole genome shotgun (WGS) entry which is preliminary data.</text>
</comment>
<sequence length="307" mass="32362">MTTMDGAPIVVLSRNLSDPDAQRWLAGRARIRIGALEELTEAEGLIAVWPTVVDRALLARAPRLRVIATVTAGTEHVDLRAAEERGITVVSGAGAAPDAVIEWAIWAMIGLSRRFAFAARRFDDGTWDWRARFADGRSHQLTGRTLGVVGLGHIGRGLAHVASATFGMRVLGFDPYADPVPGVTATSFDELLDGSDIVSLHLPLTDATRGLIGRDELQRIGPDGILIDASRGGVVSENAVIEALRTGELGAAALDVFSEEPPSAATVSGLVATGRVVLTPHAAGVSTAALRALNRRAVEQVIAVLRP</sequence>
<dbReference type="OrthoDB" id="117809at2"/>
<dbReference type="Pfam" id="PF00389">
    <property type="entry name" value="2-Hacid_dh"/>
    <property type="match status" value="1"/>
</dbReference>
<dbReference type="SUPFAM" id="SSF51735">
    <property type="entry name" value="NAD(P)-binding Rossmann-fold domains"/>
    <property type="match status" value="1"/>
</dbReference>
<dbReference type="GO" id="GO:0030267">
    <property type="term" value="F:glyoxylate reductase (NADPH) activity"/>
    <property type="evidence" value="ECO:0007669"/>
    <property type="project" value="TreeGrafter"/>
</dbReference>
<dbReference type="PROSITE" id="PS00065">
    <property type="entry name" value="D_2_HYDROXYACID_DH_1"/>
    <property type="match status" value="1"/>
</dbReference>
<dbReference type="AlphaFoldDB" id="A0A6N7YWY2"/>
<dbReference type="Proteomes" id="UP000440096">
    <property type="component" value="Unassembled WGS sequence"/>
</dbReference>
<dbReference type="InterPro" id="IPR050223">
    <property type="entry name" value="D-isomer_2-hydroxyacid_DH"/>
</dbReference>
<feature type="domain" description="D-isomer specific 2-hydroxyacid dehydrogenase catalytic" evidence="5">
    <location>
        <begin position="36"/>
        <end position="305"/>
    </location>
</feature>
<dbReference type="PROSITE" id="PS00670">
    <property type="entry name" value="D_2_HYDROXYACID_DH_2"/>
    <property type="match status" value="1"/>
</dbReference>
<comment type="similarity">
    <text evidence="1 4">Belongs to the D-isomer specific 2-hydroxyacid dehydrogenase family.</text>
</comment>
<organism evidence="7 8">
    <name type="scientific">Amycolatopsis pithecellobii</name>
    <dbReference type="NCBI Taxonomy" id="664692"/>
    <lineage>
        <taxon>Bacteria</taxon>
        <taxon>Bacillati</taxon>
        <taxon>Actinomycetota</taxon>
        <taxon>Actinomycetes</taxon>
        <taxon>Pseudonocardiales</taxon>
        <taxon>Pseudonocardiaceae</taxon>
        <taxon>Amycolatopsis</taxon>
    </lineage>
</organism>
<dbReference type="InterPro" id="IPR029753">
    <property type="entry name" value="D-isomer_DH_CS"/>
</dbReference>
<dbReference type="InterPro" id="IPR036291">
    <property type="entry name" value="NAD(P)-bd_dom_sf"/>
</dbReference>